<evidence type="ECO:0000256" key="6">
    <source>
        <dbReference type="ARBA" id="ARBA00040854"/>
    </source>
</evidence>
<feature type="transmembrane region" description="Helical" evidence="7">
    <location>
        <begin position="302"/>
        <end position="325"/>
    </location>
</feature>
<reference evidence="8" key="2">
    <citation type="submission" date="2025-08" db="UniProtKB">
        <authorList>
            <consortium name="Ensembl"/>
        </authorList>
    </citation>
    <scope>IDENTIFICATION</scope>
</reference>
<sequence length="467" mass="51294">MPSGNKAFYVLSFGVLLNVSAYAGILNLQSSINIEHNLGTLGASIMYLSAAAVAAFIAPVLLRIIGAKWSLIIGEACFVPYSLMNFHPAIYTVIPCAVLGSLGEGVMWSSSIYYVTQLVYMHWSTTTKEECSEGSTLDDERNKWFGTFYGILKSSLIFGNLVSYAVLYGAKNLGVSPHNETSLFQHISHCGSNYQAKQTNSSLLKYVPASRLSVYLLTTLFTIMQIGSTVLLILFLPKIRIEQSMRVKSQSQIMVLVETVKATFHQALSIDQLLLTPICFYFGLLVSYAFSNFTAGFVSCTIGVQQVGLVMATYGCFNCLAAIGVGKVSHWFGVAPIYIIGLCFDSCSMVTQLFWTPTPSNKYWVYAFGCLLGVSDGIWQTTTTATITSAFAHCTELAIGVMEMWIALGMFCGFLLGGRVVIFKQICLLLGLLYVGCAGYAILVWKNKRKEKLSKTEMHKLIKHTVQ</sequence>
<name>F6VQ18_CIOIN</name>
<reference evidence="9" key="1">
    <citation type="journal article" date="2002" name="Science">
        <title>The draft genome of Ciona intestinalis: insights into chordate and vertebrate origins.</title>
        <authorList>
            <person name="Dehal P."/>
            <person name="Satou Y."/>
            <person name="Campbell R.K."/>
            <person name="Chapman J."/>
            <person name="Degnan B."/>
            <person name="De Tomaso A."/>
            <person name="Davidson B."/>
            <person name="Di Gregorio A."/>
            <person name="Gelpke M."/>
            <person name="Goodstein D.M."/>
            <person name="Harafuji N."/>
            <person name="Hastings K.E."/>
            <person name="Ho I."/>
            <person name="Hotta K."/>
            <person name="Huang W."/>
            <person name="Kawashima T."/>
            <person name="Lemaire P."/>
            <person name="Martinez D."/>
            <person name="Meinertzhagen I.A."/>
            <person name="Necula S."/>
            <person name="Nonaka M."/>
            <person name="Putnam N."/>
            <person name="Rash S."/>
            <person name="Saiga H."/>
            <person name="Satake M."/>
            <person name="Terry A."/>
            <person name="Yamada L."/>
            <person name="Wang H.G."/>
            <person name="Awazu S."/>
            <person name="Azumi K."/>
            <person name="Boore J."/>
            <person name="Branno M."/>
            <person name="Chin-Bow S."/>
            <person name="DeSantis R."/>
            <person name="Doyle S."/>
            <person name="Francino P."/>
            <person name="Keys D.N."/>
            <person name="Haga S."/>
            <person name="Hayashi H."/>
            <person name="Hino K."/>
            <person name="Imai K.S."/>
            <person name="Inaba K."/>
            <person name="Kano S."/>
            <person name="Kobayashi K."/>
            <person name="Kobayashi M."/>
            <person name="Lee B.I."/>
            <person name="Makabe K.W."/>
            <person name="Manohar C."/>
            <person name="Matassi G."/>
            <person name="Medina M."/>
            <person name="Mochizuki Y."/>
            <person name="Mount S."/>
            <person name="Morishita T."/>
            <person name="Miura S."/>
            <person name="Nakayama A."/>
            <person name="Nishizaka S."/>
            <person name="Nomoto H."/>
            <person name="Ohta F."/>
            <person name="Oishi K."/>
            <person name="Rigoutsos I."/>
            <person name="Sano M."/>
            <person name="Sasaki A."/>
            <person name="Sasakura Y."/>
            <person name="Shoguchi E."/>
            <person name="Shin-i T."/>
            <person name="Spagnuolo A."/>
            <person name="Stainier D."/>
            <person name="Suzuki M.M."/>
            <person name="Tassy O."/>
            <person name="Takatori N."/>
            <person name="Tokuoka M."/>
            <person name="Yagi K."/>
            <person name="Yoshizaki F."/>
            <person name="Wada S."/>
            <person name="Zhang C."/>
            <person name="Hyatt P.D."/>
            <person name="Larimer F."/>
            <person name="Detter C."/>
            <person name="Doggett N."/>
            <person name="Glavina T."/>
            <person name="Hawkins T."/>
            <person name="Richardson P."/>
            <person name="Lucas S."/>
            <person name="Kohara Y."/>
            <person name="Levine M."/>
            <person name="Satoh N."/>
            <person name="Rokhsar D.S."/>
        </authorList>
    </citation>
    <scope>NUCLEOTIDE SEQUENCE [LARGE SCALE GENOMIC DNA]</scope>
</reference>
<feature type="transmembrane region" description="Helical" evidence="7">
    <location>
        <begin position="422"/>
        <end position="445"/>
    </location>
</feature>
<keyword evidence="9" id="KW-1185">Reference proteome</keyword>
<protein>
    <recommendedName>
        <fullName evidence="6">Protein unc-93 homolog A</fullName>
    </recommendedName>
</protein>
<organism evidence="8 9">
    <name type="scientific">Ciona intestinalis</name>
    <name type="common">Transparent sea squirt</name>
    <name type="synonym">Ascidia intestinalis</name>
    <dbReference type="NCBI Taxonomy" id="7719"/>
    <lineage>
        <taxon>Eukaryota</taxon>
        <taxon>Metazoa</taxon>
        <taxon>Chordata</taxon>
        <taxon>Tunicata</taxon>
        <taxon>Ascidiacea</taxon>
        <taxon>Phlebobranchia</taxon>
        <taxon>Cionidae</taxon>
        <taxon>Ciona</taxon>
    </lineage>
</organism>
<dbReference type="InterPro" id="IPR036259">
    <property type="entry name" value="MFS_trans_sf"/>
</dbReference>
<gene>
    <name evidence="8" type="primary">LOC100175413</name>
</gene>
<feature type="transmembrane region" description="Helical" evidence="7">
    <location>
        <begin position="78"/>
        <end position="100"/>
    </location>
</feature>
<feature type="transmembrane region" description="Helical" evidence="7">
    <location>
        <begin position="144"/>
        <end position="167"/>
    </location>
</feature>
<dbReference type="Proteomes" id="UP000008144">
    <property type="component" value="Unassembled WGS sequence"/>
</dbReference>
<keyword evidence="5 7" id="KW-0472">Membrane</keyword>
<dbReference type="InParanoid" id="F6VQ18"/>
<dbReference type="GeneTree" id="ENSGT00530000063359"/>
<dbReference type="HOGENOM" id="CLU_025356_1_1_1"/>
<evidence type="ECO:0000256" key="7">
    <source>
        <dbReference type="SAM" id="Phobius"/>
    </source>
</evidence>
<evidence type="ECO:0000256" key="2">
    <source>
        <dbReference type="ARBA" id="ARBA00009172"/>
    </source>
</evidence>
<feature type="transmembrane region" description="Helical" evidence="7">
    <location>
        <begin position="337"/>
        <end position="357"/>
    </location>
</feature>
<dbReference type="Gene3D" id="1.20.1250.20">
    <property type="entry name" value="MFS general substrate transporter like domains"/>
    <property type="match status" value="1"/>
</dbReference>
<accession>F6VQ18</accession>
<evidence type="ECO:0000256" key="4">
    <source>
        <dbReference type="ARBA" id="ARBA00022989"/>
    </source>
</evidence>
<evidence type="ECO:0000313" key="9">
    <source>
        <dbReference type="Proteomes" id="UP000008144"/>
    </source>
</evidence>
<evidence type="ECO:0000256" key="5">
    <source>
        <dbReference type="ARBA" id="ARBA00023136"/>
    </source>
</evidence>
<dbReference type="AlphaFoldDB" id="F6VQ18"/>
<dbReference type="PANTHER" id="PTHR19444:SF13">
    <property type="entry name" value="PROTEIN UNC-93 HOMOLOG A"/>
    <property type="match status" value="1"/>
</dbReference>
<proteinExistence type="inferred from homology"/>
<reference evidence="8" key="3">
    <citation type="submission" date="2025-09" db="UniProtKB">
        <authorList>
            <consortium name="Ensembl"/>
        </authorList>
    </citation>
    <scope>IDENTIFICATION</scope>
</reference>
<dbReference type="PANTHER" id="PTHR19444">
    <property type="entry name" value="UNC-93 RELATED"/>
    <property type="match status" value="1"/>
</dbReference>
<dbReference type="InterPro" id="IPR051951">
    <property type="entry name" value="UNC-93_regulatory"/>
</dbReference>
<feature type="transmembrane region" description="Helical" evidence="7">
    <location>
        <begin position="273"/>
        <end position="290"/>
    </location>
</feature>
<feature type="transmembrane region" description="Helical" evidence="7">
    <location>
        <begin position="212"/>
        <end position="236"/>
    </location>
</feature>
<keyword evidence="4 7" id="KW-1133">Transmembrane helix</keyword>
<evidence type="ECO:0000256" key="1">
    <source>
        <dbReference type="ARBA" id="ARBA00004141"/>
    </source>
</evidence>
<keyword evidence="3 7" id="KW-0812">Transmembrane</keyword>
<feature type="transmembrane region" description="Helical" evidence="7">
    <location>
        <begin position="45"/>
        <end position="66"/>
    </location>
</feature>
<dbReference type="InterPro" id="IPR010291">
    <property type="entry name" value="Ion_channel_UNC-93"/>
</dbReference>
<feature type="transmembrane region" description="Helical" evidence="7">
    <location>
        <begin position="7"/>
        <end position="25"/>
    </location>
</feature>
<comment type="similarity">
    <text evidence="2">Belongs to the unc-93 family.</text>
</comment>
<dbReference type="OMA" id="VMEMWIA"/>
<dbReference type="Pfam" id="PF05978">
    <property type="entry name" value="UNC-93"/>
    <property type="match status" value="1"/>
</dbReference>
<dbReference type="Ensembl" id="ENSCINT00000000931.3">
    <property type="protein sequence ID" value="ENSCINP00000000931.3"/>
    <property type="gene ID" value="ENSCING00000000509.3"/>
</dbReference>
<dbReference type="SUPFAM" id="SSF103473">
    <property type="entry name" value="MFS general substrate transporter"/>
    <property type="match status" value="1"/>
</dbReference>
<feature type="transmembrane region" description="Helical" evidence="7">
    <location>
        <begin position="363"/>
        <end position="379"/>
    </location>
</feature>
<comment type="subcellular location">
    <subcellularLocation>
        <location evidence="1">Membrane</location>
        <topology evidence="1">Multi-pass membrane protein</topology>
    </subcellularLocation>
</comment>
<feature type="transmembrane region" description="Helical" evidence="7">
    <location>
        <begin position="391"/>
        <end position="416"/>
    </location>
</feature>
<evidence type="ECO:0000256" key="3">
    <source>
        <dbReference type="ARBA" id="ARBA00022692"/>
    </source>
</evidence>
<evidence type="ECO:0000313" key="8">
    <source>
        <dbReference type="Ensembl" id="ENSCINP00000000931.3"/>
    </source>
</evidence>
<dbReference type="GO" id="GO:0016020">
    <property type="term" value="C:membrane"/>
    <property type="evidence" value="ECO:0007669"/>
    <property type="project" value="UniProtKB-SubCell"/>
</dbReference>